<sequence>MSTEQFLVLCKECGLSHDDLETMTFGMCLDYIEQYLEMKNPNKKQKKNVRKASQADFDSF</sequence>
<dbReference type="EMBL" id="JAXUIA010000014">
    <property type="protein sequence ID" value="MEA0978333.1"/>
    <property type="molecule type" value="Genomic_DNA"/>
</dbReference>
<organism evidence="1 2">
    <name type="scientific">Lysinibacillus irui</name>
    <dbReference type="NCBI Taxonomy" id="2998077"/>
    <lineage>
        <taxon>Bacteria</taxon>
        <taxon>Bacillati</taxon>
        <taxon>Bacillota</taxon>
        <taxon>Bacilli</taxon>
        <taxon>Bacillales</taxon>
        <taxon>Bacillaceae</taxon>
        <taxon>Lysinibacillus</taxon>
    </lineage>
</organism>
<name>A0ABU5NQL5_9BACI</name>
<accession>A0ABU5NQL5</accession>
<proteinExistence type="predicted"/>
<evidence type="ECO:0000313" key="2">
    <source>
        <dbReference type="Proteomes" id="UP001289615"/>
    </source>
</evidence>
<protein>
    <recommendedName>
        <fullName evidence="3">Phage protein</fullName>
    </recommendedName>
</protein>
<keyword evidence="2" id="KW-1185">Reference proteome</keyword>
<reference evidence="1 2" key="1">
    <citation type="submission" date="2023-12" db="EMBL/GenBank/DDBJ databases">
        <title>Genome comparison identifies genes involved in endophytic behavior of Lysinibacillus irui and provides insights into its role as a plant-growth promoting bacterium.</title>
        <authorList>
            <person name="Hilario S."/>
            <person name="Matos I."/>
            <person name="Goncalves M.F.M."/>
            <person name="Pardo C.A."/>
            <person name="Santos M.J."/>
        </authorList>
    </citation>
    <scope>NUCLEOTIDE SEQUENCE [LARGE SCALE GENOMIC DNA]</scope>
    <source>
        <strain evidence="1 2">B3</strain>
    </source>
</reference>
<gene>
    <name evidence="1" type="ORF">U6C28_18665</name>
</gene>
<comment type="caution">
    <text evidence="1">The sequence shown here is derived from an EMBL/GenBank/DDBJ whole genome shotgun (WGS) entry which is preliminary data.</text>
</comment>
<dbReference type="Proteomes" id="UP001289615">
    <property type="component" value="Unassembled WGS sequence"/>
</dbReference>
<evidence type="ECO:0008006" key="3">
    <source>
        <dbReference type="Google" id="ProtNLM"/>
    </source>
</evidence>
<evidence type="ECO:0000313" key="1">
    <source>
        <dbReference type="EMBL" id="MEA0978333.1"/>
    </source>
</evidence>